<dbReference type="Gene3D" id="3.20.20.80">
    <property type="entry name" value="Glycosidases"/>
    <property type="match status" value="1"/>
</dbReference>
<evidence type="ECO:0000256" key="6">
    <source>
        <dbReference type="ARBA" id="ARBA00022622"/>
    </source>
</evidence>
<comment type="similarity">
    <text evidence="3 15">Belongs to the glycosyl hydrolase 17 family.</text>
</comment>
<evidence type="ECO:0000256" key="18">
    <source>
        <dbReference type="SAM" id="SignalP"/>
    </source>
</evidence>
<keyword evidence="6" id="KW-0336">GPI-anchor</keyword>
<organism evidence="20 21">
    <name type="scientific">Spirodela intermedia</name>
    <name type="common">Intermediate duckweed</name>
    <dbReference type="NCBI Taxonomy" id="51605"/>
    <lineage>
        <taxon>Eukaryota</taxon>
        <taxon>Viridiplantae</taxon>
        <taxon>Streptophyta</taxon>
        <taxon>Embryophyta</taxon>
        <taxon>Tracheophyta</taxon>
        <taxon>Spermatophyta</taxon>
        <taxon>Magnoliopsida</taxon>
        <taxon>Liliopsida</taxon>
        <taxon>Araceae</taxon>
        <taxon>Lemnoideae</taxon>
        <taxon>Spirodela</taxon>
    </lineage>
</organism>
<dbReference type="InterPro" id="IPR044965">
    <property type="entry name" value="Glyco_hydro_17_plant"/>
</dbReference>
<keyword evidence="5" id="KW-1003">Cell membrane</keyword>
<dbReference type="GO" id="GO:0005975">
    <property type="term" value="P:carbohydrate metabolic process"/>
    <property type="evidence" value="ECO:0007669"/>
    <property type="project" value="InterPro"/>
</dbReference>
<evidence type="ECO:0000256" key="5">
    <source>
        <dbReference type="ARBA" id="ARBA00022475"/>
    </source>
</evidence>
<dbReference type="InterPro" id="IPR017853">
    <property type="entry name" value="GH"/>
</dbReference>
<dbReference type="FunFam" id="3.20.20.80:FF:000008">
    <property type="entry name" value="Glucan endo-1,3-beta-glucosidase 5"/>
    <property type="match status" value="1"/>
</dbReference>
<evidence type="ECO:0000256" key="16">
    <source>
        <dbReference type="RuleBase" id="RU004336"/>
    </source>
</evidence>
<keyword evidence="17" id="KW-0812">Transmembrane</keyword>
<keyword evidence="10 17" id="KW-0472">Membrane</keyword>
<dbReference type="EC" id="3.2.1.39" evidence="4"/>
<evidence type="ECO:0000256" key="17">
    <source>
        <dbReference type="SAM" id="Phobius"/>
    </source>
</evidence>
<keyword evidence="13" id="KW-0449">Lipoprotein</keyword>
<evidence type="ECO:0000256" key="15">
    <source>
        <dbReference type="RuleBase" id="RU004335"/>
    </source>
</evidence>
<comment type="subcellular location">
    <subcellularLocation>
        <location evidence="2">Cell membrane</location>
        <topology evidence="2">Lipid-anchor</topology>
        <topology evidence="2">GPI-anchor</topology>
    </subcellularLocation>
</comment>
<evidence type="ECO:0000256" key="8">
    <source>
        <dbReference type="ARBA" id="ARBA00022801"/>
    </source>
</evidence>
<keyword evidence="12" id="KW-0325">Glycoprotein</keyword>
<evidence type="ECO:0000256" key="2">
    <source>
        <dbReference type="ARBA" id="ARBA00004609"/>
    </source>
</evidence>
<dbReference type="Pfam" id="PF00332">
    <property type="entry name" value="Glyco_hydro_17"/>
    <property type="match status" value="1"/>
</dbReference>
<dbReference type="GO" id="GO:0098552">
    <property type="term" value="C:side of membrane"/>
    <property type="evidence" value="ECO:0007669"/>
    <property type="project" value="UniProtKB-KW"/>
</dbReference>
<dbReference type="InterPro" id="IPR000490">
    <property type="entry name" value="Glyco_hydro_17"/>
</dbReference>
<keyword evidence="17" id="KW-1133">Transmembrane helix</keyword>
<evidence type="ECO:0000256" key="7">
    <source>
        <dbReference type="ARBA" id="ARBA00022729"/>
    </source>
</evidence>
<comment type="catalytic activity">
    <reaction evidence="1">
        <text>Hydrolysis of (1-&gt;3)-beta-D-glucosidic linkages in (1-&gt;3)-beta-D-glucans.</text>
        <dbReference type="EC" id="3.2.1.39"/>
    </reaction>
</comment>
<dbReference type="PANTHER" id="PTHR32227">
    <property type="entry name" value="GLUCAN ENDO-1,3-BETA-GLUCOSIDASE BG1-RELATED-RELATED"/>
    <property type="match status" value="1"/>
</dbReference>
<dbReference type="SUPFAM" id="SSF51445">
    <property type="entry name" value="(Trans)glycosidases"/>
    <property type="match status" value="1"/>
</dbReference>
<evidence type="ECO:0000256" key="13">
    <source>
        <dbReference type="ARBA" id="ARBA00023288"/>
    </source>
</evidence>
<sequence>MAVVRWQWWRWAYCATAVILAVAAEPGEGVVGMNWGTMMSHPMLPADVVKMLKANGIKKVKLFDADEWTVSSLAGTGIEVMLAIPNDQLSRMGDIDHARDWVKHNVSRYLSPGGVNIKYVAVGNEPFLKSYNGSYLKTTVPALKNVQKALDEEGKGVKATVPLNADVYDSPADNPVPSAGSFRADIRHLMQQIVDFLHASGAPFLVNIYPFLSLYANQNFPFDFAFFGAGGRSIADKGLQYSNVFDANFDTLLWSLKKAGAGDLKVIVGEVGWPTDGDKSASPALAERFYGGLVKKLAAEEGTPLRPGKMEVYIFSLIDEDLKSIAPGGFERHWGILRYDGKPKFRLDLAGKGGGTARWVAGVAGVQYLPAQWCVFDKAAKKEDLPLLEGNVDYACSHGDCTSLGYGSSCGALDAAGNVSYAFNMYFQMQDQDIRACDFQGLAKITDKNASRGTCLFPIQIVSAAAAGGAALFSALLSAAAAVLALL</sequence>
<keyword evidence="8 16" id="KW-0378">Hydrolase</keyword>
<dbReference type="FunFam" id="1.20.58.1040:FF:000002">
    <property type="entry name" value="Glucan endo-1,3-beta-glucosidase 8"/>
    <property type="match status" value="1"/>
</dbReference>
<evidence type="ECO:0000256" key="1">
    <source>
        <dbReference type="ARBA" id="ARBA00000382"/>
    </source>
</evidence>
<evidence type="ECO:0000256" key="9">
    <source>
        <dbReference type="ARBA" id="ARBA00022821"/>
    </source>
</evidence>
<dbReference type="InterPro" id="IPR012946">
    <property type="entry name" value="X8"/>
</dbReference>
<feature type="transmembrane region" description="Helical" evidence="17">
    <location>
        <begin position="461"/>
        <end position="486"/>
    </location>
</feature>
<keyword evidence="7 18" id="KW-0732">Signal</keyword>
<keyword evidence="9" id="KW-0611">Plant defense</keyword>
<keyword evidence="11" id="KW-1015">Disulfide bond</keyword>
<evidence type="ECO:0000256" key="11">
    <source>
        <dbReference type="ARBA" id="ARBA00023157"/>
    </source>
</evidence>
<gene>
    <name evidence="20" type="ORF">SI8410_17020634</name>
</gene>
<feature type="chain" id="PRO_5029561346" description="glucan endo-1,3-beta-D-glucosidase" evidence="18">
    <location>
        <begin position="25"/>
        <end position="487"/>
    </location>
</feature>
<protein>
    <recommendedName>
        <fullName evidence="4">glucan endo-1,3-beta-D-glucosidase</fullName>
        <ecNumber evidence="4">3.2.1.39</ecNumber>
    </recommendedName>
</protein>
<dbReference type="GO" id="GO:0042973">
    <property type="term" value="F:glucan endo-1,3-beta-D-glucosidase activity"/>
    <property type="evidence" value="ECO:0007669"/>
    <property type="project" value="UniProtKB-EC"/>
</dbReference>
<evidence type="ECO:0000313" key="21">
    <source>
        <dbReference type="Proteomes" id="UP000663760"/>
    </source>
</evidence>
<proteinExistence type="inferred from homology"/>
<dbReference type="AlphaFoldDB" id="A0A7I8LJU9"/>
<dbReference type="PROSITE" id="PS00587">
    <property type="entry name" value="GLYCOSYL_HYDROL_F17"/>
    <property type="match status" value="1"/>
</dbReference>
<dbReference type="GO" id="GO:0006952">
    <property type="term" value="P:defense response"/>
    <property type="evidence" value="ECO:0007669"/>
    <property type="project" value="UniProtKB-KW"/>
</dbReference>
<name>A0A7I8LJU9_SPIIN</name>
<keyword evidence="14 16" id="KW-0326">Glycosidase</keyword>
<evidence type="ECO:0000259" key="19">
    <source>
        <dbReference type="SMART" id="SM00768"/>
    </source>
</evidence>
<dbReference type="Pfam" id="PF07983">
    <property type="entry name" value="X8"/>
    <property type="match status" value="1"/>
</dbReference>
<evidence type="ECO:0000313" key="20">
    <source>
        <dbReference type="EMBL" id="CAA7409956.1"/>
    </source>
</evidence>
<accession>A0A7I8LJU9</accession>
<evidence type="ECO:0000256" key="4">
    <source>
        <dbReference type="ARBA" id="ARBA00012780"/>
    </source>
</evidence>
<dbReference type="EMBL" id="LR746280">
    <property type="protein sequence ID" value="CAA7409956.1"/>
    <property type="molecule type" value="Genomic_DNA"/>
</dbReference>
<keyword evidence="21" id="KW-1185">Reference proteome</keyword>
<reference evidence="20" key="1">
    <citation type="submission" date="2020-02" db="EMBL/GenBank/DDBJ databases">
        <authorList>
            <person name="Scholz U."/>
            <person name="Mascher M."/>
            <person name="Fiebig A."/>
        </authorList>
    </citation>
    <scope>NUCLEOTIDE SEQUENCE</scope>
</reference>
<dbReference type="SMART" id="SM00768">
    <property type="entry name" value="X8"/>
    <property type="match status" value="1"/>
</dbReference>
<evidence type="ECO:0000256" key="3">
    <source>
        <dbReference type="ARBA" id="ARBA00008773"/>
    </source>
</evidence>
<evidence type="ECO:0000256" key="14">
    <source>
        <dbReference type="ARBA" id="ARBA00023295"/>
    </source>
</evidence>
<dbReference type="Proteomes" id="UP000663760">
    <property type="component" value="Chromosome 17"/>
</dbReference>
<dbReference type="OrthoDB" id="408788at2759"/>
<evidence type="ECO:0000256" key="12">
    <source>
        <dbReference type="ARBA" id="ARBA00023180"/>
    </source>
</evidence>
<dbReference type="GO" id="GO:0005886">
    <property type="term" value="C:plasma membrane"/>
    <property type="evidence" value="ECO:0007669"/>
    <property type="project" value="UniProtKB-SubCell"/>
</dbReference>
<dbReference type="Gene3D" id="1.20.58.1040">
    <property type="match status" value="1"/>
</dbReference>
<feature type="domain" description="X8" evidence="19">
    <location>
        <begin position="372"/>
        <end position="457"/>
    </location>
</feature>
<feature type="signal peptide" evidence="18">
    <location>
        <begin position="1"/>
        <end position="24"/>
    </location>
</feature>
<evidence type="ECO:0000256" key="10">
    <source>
        <dbReference type="ARBA" id="ARBA00023136"/>
    </source>
</evidence>